<dbReference type="Pfam" id="PF07811">
    <property type="entry name" value="TadE"/>
    <property type="match status" value="1"/>
</dbReference>
<keyword evidence="1" id="KW-0472">Membrane</keyword>
<dbReference type="InterPro" id="IPR012495">
    <property type="entry name" value="TadE-like_dom"/>
</dbReference>
<accession>A0A3B0R752</accession>
<keyword evidence="1" id="KW-1133">Transmembrane helix</keyword>
<proteinExistence type="predicted"/>
<dbReference type="EMBL" id="UOEE01000081">
    <property type="protein sequence ID" value="VAV89020.1"/>
    <property type="molecule type" value="Genomic_DNA"/>
</dbReference>
<evidence type="ECO:0000256" key="1">
    <source>
        <dbReference type="SAM" id="Phobius"/>
    </source>
</evidence>
<gene>
    <name evidence="3" type="ORF">MNBD_ALPHA06-1562</name>
</gene>
<evidence type="ECO:0000313" key="3">
    <source>
        <dbReference type="EMBL" id="VAV89020.1"/>
    </source>
</evidence>
<reference evidence="3" key="1">
    <citation type="submission" date="2018-06" db="EMBL/GenBank/DDBJ databases">
        <authorList>
            <person name="Zhirakovskaya E."/>
        </authorList>
    </citation>
    <scope>NUCLEOTIDE SEQUENCE</scope>
</reference>
<dbReference type="AlphaFoldDB" id="A0A3B0R752"/>
<feature type="domain" description="TadE-like" evidence="2">
    <location>
        <begin position="23"/>
        <end position="65"/>
    </location>
</feature>
<keyword evidence="1" id="KW-0812">Transmembrane</keyword>
<sequence length="183" mass="20035">MACQFSFRNVLSFAGKFRRAQKGATAVEFALIATPFFFLLFAMLEVAMVFFVSISMEHATMEVARTIRTGEAQQSGQSSGGFLDAVCAEMSPLVPCNGNVYIDVRTFADFGDVNVNNPINNQELDNGNFTYNAGNAGDIVIVRVFYVWKLNTPLIGTVFANLSGERRLIATTSAFRNEPFGAI</sequence>
<name>A0A3B0R752_9ZZZZ</name>
<protein>
    <submittedName>
        <fullName evidence="3">Similar to TadZ/CpaE, associated with Flp pilus assembly</fullName>
    </submittedName>
</protein>
<evidence type="ECO:0000259" key="2">
    <source>
        <dbReference type="Pfam" id="PF07811"/>
    </source>
</evidence>
<organism evidence="3">
    <name type="scientific">hydrothermal vent metagenome</name>
    <dbReference type="NCBI Taxonomy" id="652676"/>
    <lineage>
        <taxon>unclassified sequences</taxon>
        <taxon>metagenomes</taxon>
        <taxon>ecological metagenomes</taxon>
    </lineage>
</organism>
<feature type="transmembrane region" description="Helical" evidence="1">
    <location>
        <begin position="29"/>
        <end position="52"/>
    </location>
</feature>